<dbReference type="KEGG" id="adl:AURDEDRAFT_186757"/>
<dbReference type="AlphaFoldDB" id="J0DD06"/>
<keyword evidence="1" id="KW-1133">Transmembrane helix</keyword>
<protein>
    <submittedName>
        <fullName evidence="2">Uncharacterized protein</fullName>
    </submittedName>
</protein>
<reference evidence="3" key="1">
    <citation type="journal article" date="2012" name="Science">
        <title>The Paleozoic origin of enzymatic lignin decomposition reconstructed from 31 fungal genomes.</title>
        <authorList>
            <person name="Floudas D."/>
            <person name="Binder M."/>
            <person name="Riley R."/>
            <person name="Barry K."/>
            <person name="Blanchette R.A."/>
            <person name="Henrissat B."/>
            <person name="Martinez A.T."/>
            <person name="Otillar R."/>
            <person name="Spatafora J.W."/>
            <person name="Yadav J.S."/>
            <person name="Aerts A."/>
            <person name="Benoit I."/>
            <person name="Boyd A."/>
            <person name="Carlson A."/>
            <person name="Copeland A."/>
            <person name="Coutinho P.M."/>
            <person name="de Vries R.P."/>
            <person name="Ferreira P."/>
            <person name="Findley K."/>
            <person name="Foster B."/>
            <person name="Gaskell J."/>
            <person name="Glotzer D."/>
            <person name="Gorecki P."/>
            <person name="Heitman J."/>
            <person name="Hesse C."/>
            <person name="Hori C."/>
            <person name="Igarashi K."/>
            <person name="Jurgens J.A."/>
            <person name="Kallen N."/>
            <person name="Kersten P."/>
            <person name="Kohler A."/>
            <person name="Kuees U."/>
            <person name="Kumar T.K.A."/>
            <person name="Kuo A."/>
            <person name="LaButti K."/>
            <person name="Larrondo L.F."/>
            <person name="Lindquist E."/>
            <person name="Ling A."/>
            <person name="Lombard V."/>
            <person name="Lucas S."/>
            <person name="Lundell T."/>
            <person name="Martin R."/>
            <person name="McLaughlin D.J."/>
            <person name="Morgenstern I."/>
            <person name="Morin E."/>
            <person name="Murat C."/>
            <person name="Nagy L.G."/>
            <person name="Nolan M."/>
            <person name="Ohm R.A."/>
            <person name="Patyshakuliyeva A."/>
            <person name="Rokas A."/>
            <person name="Ruiz-Duenas F.J."/>
            <person name="Sabat G."/>
            <person name="Salamov A."/>
            <person name="Samejima M."/>
            <person name="Schmutz J."/>
            <person name="Slot J.C."/>
            <person name="St John F."/>
            <person name="Stenlid J."/>
            <person name="Sun H."/>
            <person name="Sun S."/>
            <person name="Syed K."/>
            <person name="Tsang A."/>
            <person name="Wiebenga A."/>
            <person name="Young D."/>
            <person name="Pisabarro A."/>
            <person name="Eastwood D.C."/>
            <person name="Martin F."/>
            <person name="Cullen D."/>
            <person name="Grigoriev I.V."/>
            <person name="Hibbett D.S."/>
        </authorList>
    </citation>
    <scope>NUCLEOTIDE SEQUENCE [LARGE SCALE GENOMIC DNA]</scope>
    <source>
        <strain evidence="3">TFB10046</strain>
    </source>
</reference>
<feature type="transmembrane region" description="Helical" evidence="1">
    <location>
        <begin position="45"/>
        <end position="68"/>
    </location>
</feature>
<organism evidence="2 3">
    <name type="scientific">Auricularia subglabra (strain TFB-10046 / SS5)</name>
    <name type="common">White-rot fungus</name>
    <name type="synonym">Auricularia delicata (strain TFB10046)</name>
    <dbReference type="NCBI Taxonomy" id="717982"/>
    <lineage>
        <taxon>Eukaryota</taxon>
        <taxon>Fungi</taxon>
        <taxon>Dikarya</taxon>
        <taxon>Basidiomycota</taxon>
        <taxon>Agaricomycotina</taxon>
        <taxon>Agaricomycetes</taxon>
        <taxon>Auriculariales</taxon>
        <taxon>Auriculariaceae</taxon>
        <taxon>Auricularia</taxon>
    </lineage>
</organism>
<dbReference type="Proteomes" id="UP000006514">
    <property type="component" value="Unassembled WGS sequence"/>
</dbReference>
<evidence type="ECO:0000256" key="1">
    <source>
        <dbReference type="SAM" id="Phobius"/>
    </source>
</evidence>
<evidence type="ECO:0000313" key="2">
    <source>
        <dbReference type="EMBL" id="EJD40941.1"/>
    </source>
</evidence>
<sequence>MMQGVDYLLDASTSRNADTTPFFSPTAPLLLFNALHVARRVQDRCILLIGMGSGFVGLVVFLSLRMLAARTTVGYPPRLLCWVTTLPPSFCALPWSLNRALGLESEQKLKEVGPNGRVSLAAQYSNYLLPTPPRCRSLACTDPRCRTTLAGWVAVTQGGGMTAGPFFGGLLLKIGFPKKWFNGLTSPGWVMATIWVVFWEIELAPLPASGAEADGLHHCAIGAQGRVGRGRVNVLVRDVLVLRSRRVGGQHPRLRVERAPAEVDNNARVAALRRALLADGRGLIAAPLLLFNALHVARRVQDRYILLIGMGSGFVGLVVFLSLRMLAPRTTVGTVTLSLMSKTLPPSVSVRPWSLKLGPGLEGEQKHKEVDLNGRSPCSIATTADASVVLYGAAVASRSACSVTSD</sequence>
<gene>
    <name evidence="2" type="ORF">AURDEDRAFT_186757</name>
</gene>
<evidence type="ECO:0000313" key="3">
    <source>
        <dbReference type="Proteomes" id="UP000006514"/>
    </source>
</evidence>
<feature type="transmembrane region" description="Helical" evidence="1">
    <location>
        <begin position="304"/>
        <end position="323"/>
    </location>
</feature>
<proteinExistence type="predicted"/>
<keyword evidence="1" id="KW-0472">Membrane</keyword>
<dbReference type="EMBL" id="JH687797">
    <property type="protein sequence ID" value="EJD40941.1"/>
    <property type="molecule type" value="Genomic_DNA"/>
</dbReference>
<dbReference type="FunCoup" id="J0DD06">
    <property type="interactions" value="6"/>
</dbReference>
<dbReference type="InParanoid" id="J0DD06"/>
<keyword evidence="3" id="KW-1185">Reference proteome</keyword>
<keyword evidence="1" id="KW-0812">Transmembrane</keyword>
<name>J0DD06_AURST</name>
<accession>J0DD06</accession>